<accession>A0A1E5RTX9</accession>
<feature type="compositionally biased region" description="Low complexity" evidence="6">
    <location>
        <begin position="72"/>
        <end position="84"/>
    </location>
</feature>
<dbReference type="InterPro" id="IPR044076">
    <property type="entry name" value="Ribosomal_P2"/>
</dbReference>
<keyword evidence="8" id="KW-1185">Reference proteome</keyword>
<sequence length="107" mass="10798">MKYLAAYLLLAQNGKETTVDSISQLLATVGIEADAARIESLLKSVEGKTVEELIAEGNSKLATVPTGGAAAAGSASAAAGSSEAAAEEKEESAAEESDDDMGFGLFD</sequence>
<evidence type="ECO:0000313" key="7">
    <source>
        <dbReference type="EMBL" id="OEJ90258.1"/>
    </source>
</evidence>
<organism evidence="7 8">
    <name type="scientific">Hanseniaspora uvarum</name>
    <name type="common">Yeast</name>
    <name type="synonym">Kloeckera apiculata</name>
    <dbReference type="NCBI Taxonomy" id="29833"/>
    <lineage>
        <taxon>Eukaryota</taxon>
        <taxon>Fungi</taxon>
        <taxon>Dikarya</taxon>
        <taxon>Ascomycota</taxon>
        <taxon>Saccharomycotina</taxon>
        <taxon>Saccharomycetes</taxon>
        <taxon>Saccharomycodales</taxon>
        <taxon>Saccharomycodaceae</taxon>
        <taxon>Hanseniaspora</taxon>
    </lineage>
</organism>
<protein>
    <submittedName>
        <fullName evidence="7">60S acidic ribosomal protein P2-beta</fullName>
    </submittedName>
</protein>
<proteinExistence type="inferred from homology"/>
<keyword evidence="4" id="KW-0687">Ribonucleoprotein</keyword>
<evidence type="ECO:0000313" key="8">
    <source>
        <dbReference type="Proteomes" id="UP000095358"/>
    </source>
</evidence>
<dbReference type="FunFam" id="1.10.10.1410:FF:000002">
    <property type="entry name" value="60S acidic ribosomal protein P2"/>
    <property type="match status" value="1"/>
</dbReference>
<gene>
    <name evidence="7" type="ORF">AWRI3580_g1520</name>
</gene>
<dbReference type="EMBL" id="LPNN01000003">
    <property type="protein sequence ID" value="OEJ90258.1"/>
    <property type="molecule type" value="Genomic_DNA"/>
</dbReference>
<feature type="compositionally biased region" description="Acidic residues" evidence="6">
    <location>
        <begin position="88"/>
        <end position="101"/>
    </location>
</feature>
<reference evidence="8" key="1">
    <citation type="journal article" date="2016" name="Genome Announc.">
        <title>Genome sequences of three species of Hanseniaspora isolated from spontaneous wine fermentations.</title>
        <authorList>
            <person name="Sternes P.R."/>
            <person name="Lee D."/>
            <person name="Kutyna D.R."/>
            <person name="Borneman A.R."/>
        </authorList>
    </citation>
    <scope>NUCLEOTIDE SEQUENCE [LARGE SCALE GENOMIC DNA]</scope>
    <source>
        <strain evidence="8">AWRI3580</strain>
    </source>
</reference>
<evidence type="ECO:0000256" key="2">
    <source>
        <dbReference type="ARBA" id="ARBA00005436"/>
    </source>
</evidence>
<keyword evidence="3 7" id="KW-0689">Ribosomal protein</keyword>
<dbReference type="GO" id="GO:0003735">
    <property type="term" value="F:structural constituent of ribosome"/>
    <property type="evidence" value="ECO:0007669"/>
    <property type="project" value="InterPro"/>
</dbReference>
<dbReference type="GO" id="GO:0022625">
    <property type="term" value="C:cytosolic large ribosomal subunit"/>
    <property type="evidence" value="ECO:0007669"/>
    <property type="project" value="InterPro"/>
</dbReference>
<evidence type="ECO:0000256" key="3">
    <source>
        <dbReference type="ARBA" id="ARBA00022980"/>
    </source>
</evidence>
<evidence type="ECO:0000256" key="4">
    <source>
        <dbReference type="ARBA" id="ARBA00023274"/>
    </source>
</evidence>
<dbReference type="HAMAP" id="MF_01478">
    <property type="entry name" value="Ribosomal_L12_arch"/>
    <property type="match status" value="1"/>
</dbReference>
<comment type="similarity">
    <text evidence="2">Belongs to the eukaryotic ribosomal protein P1/P2 family.</text>
</comment>
<dbReference type="GO" id="GO:0002182">
    <property type="term" value="P:cytoplasmic translational elongation"/>
    <property type="evidence" value="ECO:0007669"/>
    <property type="project" value="InterPro"/>
</dbReference>
<dbReference type="Gene3D" id="1.10.10.1410">
    <property type="match status" value="1"/>
</dbReference>
<comment type="subunit">
    <text evidence="5">Component of the large ribosomal subunit (LSU). Mature yeast ribosomes consist of a small (40S) and a large (60S) subunit. The 40S small subunit contains 1 molecule of ribosomal RNA (18S rRNA) and 33 different proteins (encoded by 57 genes). The large 60S subunit contains 3 rRNA molecules (25S, 5.8S and 5S rRNA) and 46 different proteins (encoded by 81 genes). The 5 acidic ribosomal P-proteins form the stalk structure of the 60S subunit. They are organized as a pentameric complex in which uL10/P0 interacts with 2 heterodimers, P1A-P2B and P1B-P2A.</text>
</comment>
<dbReference type="VEuPathDB" id="FungiDB:AWRI3580_g1520"/>
<feature type="region of interest" description="Disordered" evidence="6">
    <location>
        <begin position="72"/>
        <end position="107"/>
    </location>
</feature>
<dbReference type="CDD" id="cd05833">
    <property type="entry name" value="Ribosomal_P2"/>
    <property type="match status" value="1"/>
</dbReference>
<dbReference type="PANTHER" id="PTHR21141:SF5">
    <property type="entry name" value="LARGE RIBOSOMAL SUBUNIT PROTEIN P2"/>
    <property type="match status" value="1"/>
</dbReference>
<name>A0A1E5RTX9_HANUV</name>
<dbReference type="InterPro" id="IPR038716">
    <property type="entry name" value="P1/P2_N_sf"/>
</dbReference>
<dbReference type="OrthoDB" id="1227494at2759"/>
<evidence type="ECO:0000256" key="1">
    <source>
        <dbReference type="ARBA" id="ARBA00004021"/>
    </source>
</evidence>
<comment type="caution">
    <text evidence="7">The sequence shown here is derived from an EMBL/GenBank/DDBJ whole genome shotgun (WGS) entry which is preliminary data.</text>
</comment>
<dbReference type="PANTHER" id="PTHR21141">
    <property type="entry name" value="60S ACIDIC RIBOSOMAL PROTEIN FAMILY MEMBER"/>
    <property type="match status" value="1"/>
</dbReference>
<dbReference type="AlphaFoldDB" id="A0A1E5RTX9"/>
<dbReference type="Proteomes" id="UP000095358">
    <property type="component" value="Unassembled WGS sequence"/>
</dbReference>
<comment type="function">
    <text evidence="1">Component of the ribosome, a large ribonucleoprotein complex responsible for the synthesis of proteins in the cell. The small ribosomal subunit (SSU) binds messenger RNAs (mRNAs) and translates the encoded message by selecting cognate aminoacyl-transfer RNA (tRNA) molecules. The large subunit (LSU) contains the ribosomal catalytic site termed the peptidyl transferase center (PTC), which catalyzes the formation of peptide bonds, thereby polymerizing the amino acids delivered by tRNAs into a polypeptide chain. The nascent polypeptides leave the ribosome through a tunnel in the LSU and interact with protein factors that function in enzymatic processing, targeting, and the membrane insertion of nascent chains at the exit of the ribosomal tunnel.</text>
</comment>
<dbReference type="STRING" id="29833.A0A1E5RTX9"/>
<evidence type="ECO:0000256" key="6">
    <source>
        <dbReference type="SAM" id="MobiDB-lite"/>
    </source>
</evidence>
<dbReference type="Pfam" id="PF00428">
    <property type="entry name" value="Ribosomal_60s"/>
    <property type="match status" value="1"/>
</dbReference>
<dbReference type="InterPro" id="IPR027534">
    <property type="entry name" value="Ribosomal_P1/P2"/>
</dbReference>
<evidence type="ECO:0000256" key="5">
    <source>
        <dbReference type="ARBA" id="ARBA00063629"/>
    </source>
</evidence>